<dbReference type="AlphaFoldDB" id="W1PJJ5"/>
<dbReference type="KEGG" id="atr:18436072"/>
<feature type="region of interest" description="Disordered" evidence="5">
    <location>
        <begin position="222"/>
        <end position="247"/>
    </location>
</feature>
<name>W1PJJ5_AMBTC</name>
<keyword evidence="4" id="KW-0968">Cytoplasmic vesicle</keyword>
<dbReference type="PROSITE" id="PS50942">
    <property type="entry name" value="ENTH"/>
    <property type="match status" value="1"/>
</dbReference>
<accession>W1PJJ5</accession>
<feature type="compositionally biased region" description="Basic and acidic residues" evidence="5">
    <location>
        <begin position="230"/>
        <end position="242"/>
    </location>
</feature>
<dbReference type="GO" id="GO:0005886">
    <property type="term" value="C:plasma membrane"/>
    <property type="evidence" value="ECO:0000318"/>
    <property type="project" value="GO_Central"/>
</dbReference>
<gene>
    <name evidence="7" type="ORF">AMTR_s00012p00192410</name>
</gene>
<dbReference type="EMBL" id="KI393609">
    <property type="protein sequence ID" value="ERN07836.1"/>
    <property type="molecule type" value="Genomic_DNA"/>
</dbReference>
<dbReference type="SMART" id="SM00273">
    <property type="entry name" value="ENTH"/>
    <property type="match status" value="1"/>
</dbReference>
<evidence type="ECO:0000313" key="8">
    <source>
        <dbReference type="Proteomes" id="UP000017836"/>
    </source>
</evidence>
<dbReference type="GO" id="GO:0030125">
    <property type="term" value="C:clathrin vesicle coat"/>
    <property type="evidence" value="ECO:0000318"/>
    <property type="project" value="GO_Central"/>
</dbReference>
<evidence type="ECO:0000256" key="5">
    <source>
        <dbReference type="SAM" id="MobiDB-lite"/>
    </source>
</evidence>
<dbReference type="GO" id="GO:0006897">
    <property type="term" value="P:endocytosis"/>
    <property type="evidence" value="ECO:0000318"/>
    <property type="project" value="GO_Central"/>
</dbReference>
<feature type="domain" description="ENTH" evidence="6">
    <location>
        <begin position="39"/>
        <end position="172"/>
    </location>
</feature>
<dbReference type="PANTHER" id="PTHR12276">
    <property type="entry name" value="EPSIN/ENT-RELATED"/>
    <property type="match status" value="1"/>
</dbReference>
<organism evidence="7 8">
    <name type="scientific">Amborella trichopoda</name>
    <dbReference type="NCBI Taxonomy" id="13333"/>
    <lineage>
        <taxon>Eukaryota</taxon>
        <taxon>Viridiplantae</taxon>
        <taxon>Streptophyta</taxon>
        <taxon>Embryophyta</taxon>
        <taxon>Tracheophyta</taxon>
        <taxon>Spermatophyta</taxon>
        <taxon>Magnoliopsida</taxon>
        <taxon>Amborellales</taxon>
        <taxon>Amborellaceae</taxon>
        <taxon>Amborella</taxon>
    </lineage>
</organism>
<keyword evidence="8" id="KW-1185">Reference proteome</keyword>
<dbReference type="Pfam" id="PF01417">
    <property type="entry name" value="ENTH"/>
    <property type="match status" value="1"/>
</dbReference>
<dbReference type="Gene3D" id="1.25.40.90">
    <property type="match status" value="1"/>
</dbReference>
<dbReference type="GO" id="GO:0005794">
    <property type="term" value="C:Golgi apparatus"/>
    <property type="evidence" value="ECO:0007669"/>
    <property type="project" value="UniProtKB-SubCell"/>
</dbReference>
<dbReference type="OrthoDB" id="4033880at2759"/>
<evidence type="ECO:0000259" key="6">
    <source>
        <dbReference type="PROSITE" id="PS50942"/>
    </source>
</evidence>
<dbReference type="PANTHER" id="PTHR12276:SF116">
    <property type="entry name" value="ENTH_VHS FAMILY PROTEIN"/>
    <property type="match status" value="1"/>
</dbReference>
<sequence length="350" mass="40003">MSMLSHCSGNRNSMGSPLFKELKKQASFFIKEKVKSARLVLTDVTPAQLLTEEATNVDPWAPDARTMGEISQAAFEVDNYWRIVEILHNRFQIFDRKNWRQSYKALVLLEHLLTHGPESFGLEFQSDKEVIQKMGSFQHIDEKGFNWGLTVRKKSERVLNLLTERNLLKEERQRARKLTRGIQGFGSFTPRTSLSEFGSCRVFAIESYGRCKSYHTDIEDNEDMSYGSHLRSDSSKTNREPASKTCSLDQKPKVFGSVLEDQNEESNALQTSGYGGEVMLEETEAKEISTCLMEMNLKEAASPGESRPLLDYEKENKVNIRIRSSQIWREEDHPFSDADHQTTARLLSVG</sequence>
<reference evidence="8" key="1">
    <citation type="journal article" date="2013" name="Science">
        <title>The Amborella genome and the evolution of flowering plants.</title>
        <authorList>
            <consortium name="Amborella Genome Project"/>
        </authorList>
    </citation>
    <scope>NUCLEOTIDE SEQUENCE [LARGE SCALE GENOMIC DNA]</scope>
</reference>
<dbReference type="eggNOG" id="KOG2056">
    <property type="taxonomic scope" value="Eukaryota"/>
</dbReference>
<evidence type="ECO:0000313" key="7">
    <source>
        <dbReference type="EMBL" id="ERN07836.1"/>
    </source>
</evidence>
<dbReference type="GO" id="GO:0005768">
    <property type="term" value="C:endosome"/>
    <property type="evidence" value="ECO:0000318"/>
    <property type="project" value="GO_Central"/>
</dbReference>
<dbReference type="GO" id="GO:0030276">
    <property type="term" value="F:clathrin binding"/>
    <property type="evidence" value="ECO:0000318"/>
    <property type="project" value="GO_Central"/>
</dbReference>
<comment type="subcellular location">
    <subcellularLocation>
        <location evidence="1">Cytoplasmic vesicle</location>
        <location evidence="1">Clathrin-coated vesicle</location>
    </subcellularLocation>
    <subcellularLocation>
        <location evidence="2">Golgi apparatus</location>
    </subcellularLocation>
</comment>
<evidence type="ECO:0000256" key="1">
    <source>
        <dbReference type="ARBA" id="ARBA00004132"/>
    </source>
</evidence>
<protein>
    <recommendedName>
        <fullName evidence="6">ENTH domain-containing protein</fullName>
    </recommendedName>
</protein>
<dbReference type="GO" id="GO:0005543">
    <property type="term" value="F:phospholipid binding"/>
    <property type="evidence" value="ECO:0000318"/>
    <property type="project" value="GO_Central"/>
</dbReference>
<dbReference type="CDD" id="cd03571">
    <property type="entry name" value="ENTH"/>
    <property type="match status" value="1"/>
</dbReference>
<evidence type="ECO:0000256" key="3">
    <source>
        <dbReference type="ARBA" id="ARBA00023034"/>
    </source>
</evidence>
<dbReference type="HOGENOM" id="CLU_078353_1_0_1"/>
<keyword evidence="3" id="KW-0333">Golgi apparatus</keyword>
<dbReference type="InterPro" id="IPR008942">
    <property type="entry name" value="ENTH_VHS"/>
</dbReference>
<evidence type="ECO:0000256" key="4">
    <source>
        <dbReference type="ARBA" id="ARBA00023329"/>
    </source>
</evidence>
<dbReference type="InterPro" id="IPR013809">
    <property type="entry name" value="ENTH"/>
</dbReference>
<dbReference type="SUPFAM" id="SSF48464">
    <property type="entry name" value="ENTH/VHS domain"/>
    <property type="match status" value="1"/>
</dbReference>
<proteinExistence type="predicted"/>
<dbReference type="STRING" id="13333.W1PJJ5"/>
<evidence type="ECO:0000256" key="2">
    <source>
        <dbReference type="ARBA" id="ARBA00004555"/>
    </source>
</evidence>
<dbReference type="Gramene" id="ERN07836">
    <property type="protein sequence ID" value="ERN07836"/>
    <property type="gene ID" value="AMTR_s00012p00192410"/>
</dbReference>
<dbReference type="Proteomes" id="UP000017836">
    <property type="component" value="Unassembled WGS sequence"/>
</dbReference>